<keyword evidence="3" id="KW-1185">Reference proteome</keyword>
<sequence>MLMRFGAANFGSLRTSQEISLVASSLKDKGSHLIEVPEQKQSLLSSAILYGANASGKTTMLKAFYAMHNMLLHSHNRSSPTGGIQRNKFALDPEMKDNVSQFDCDVIIDGVRYHYGFKLNDEEFLEEWLYAFPGGSRQSWFYRKKGEPINFGKNLKGQNKSTEALTRPNSLFLSAAAQNAHSQLTSIYSYFQKRFFFDLTPNPNPVMLPFLFAKNDFDRRILSILNMADTGIVDVKLERKQGSEKQKMMLSGLVDVISNVFPDIGPSAQEIDNIFPELRFAHSAKSGEKVFLDLDTESRGTIRLVELLGPCLRALDTGGILFVDEIDTSLHTGLASAVIELFSSNVSNPKGAQLIATTHDTNLLCSGALRRDQIWFVEKDSSGESSAYPLSDLKTRNTDNFEKGYLEGRFGAVPFTGNIQKLFMEEAA</sequence>
<reference evidence="2 3" key="1">
    <citation type="submission" date="2020-11" db="EMBL/GenBank/DDBJ databases">
        <authorList>
            <person name="Kim M.K."/>
        </authorList>
    </citation>
    <scope>NUCLEOTIDE SEQUENCE [LARGE SCALE GENOMIC DNA]</scope>
    <source>
        <strain evidence="2 3">BT290</strain>
    </source>
</reference>
<dbReference type="InterPro" id="IPR003959">
    <property type="entry name" value="ATPase_AAA_core"/>
</dbReference>
<evidence type="ECO:0000313" key="2">
    <source>
        <dbReference type="EMBL" id="MBF9194439.1"/>
    </source>
</evidence>
<evidence type="ECO:0000313" key="3">
    <source>
        <dbReference type="Proteomes" id="UP000611708"/>
    </source>
</evidence>
<comment type="caution">
    <text evidence="2">The sequence shown here is derived from an EMBL/GenBank/DDBJ whole genome shotgun (WGS) entry which is preliminary data.</text>
</comment>
<feature type="domain" description="ATPase AAA-type core" evidence="1">
    <location>
        <begin position="47"/>
        <end position="364"/>
    </location>
</feature>
<evidence type="ECO:0000259" key="1">
    <source>
        <dbReference type="Pfam" id="PF13304"/>
    </source>
</evidence>
<dbReference type="EMBL" id="JADQDN010000001">
    <property type="protein sequence ID" value="MBF9194439.1"/>
    <property type="molecule type" value="Genomic_DNA"/>
</dbReference>
<dbReference type="GO" id="GO:0005524">
    <property type="term" value="F:ATP binding"/>
    <property type="evidence" value="ECO:0007669"/>
    <property type="project" value="UniProtKB-KW"/>
</dbReference>
<organism evidence="2 3">
    <name type="scientific">Microvirga terrestris</name>
    <dbReference type="NCBI Taxonomy" id="2791024"/>
    <lineage>
        <taxon>Bacteria</taxon>
        <taxon>Pseudomonadati</taxon>
        <taxon>Pseudomonadota</taxon>
        <taxon>Alphaproteobacteria</taxon>
        <taxon>Hyphomicrobiales</taxon>
        <taxon>Methylobacteriaceae</taxon>
        <taxon>Microvirga</taxon>
    </lineage>
</organism>
<keyword evidence="2" id="KW-0067">ATP-binding</keyword>
<proteinExistence type="predicted"/>
<dbReference type="RefSeq" id="WP_210330873.1">
    <property type="nucleotide sequence ID" value="NZ_JADQDN010000001.1"/>
</dbReference>
<dbReference type="PANTHER" id="PTHR40396:SF1">
    <property type="entry name" value="ATPASE AAA-TYPE CORE DOMAIN-CONTAINING PROTEIN"/>
    <property type="match status" value="1"/>
</dbReference>
<dbReference type="Proteomes" id="UP000611708">
    <property type="component" value="Unassembled WGS sequence"/>
</dbReference>
<accession>A0ABS0HM47</accession>
<dbReference type="PANTHER" id="PTHR40396">
    <property type="entry name" value="ATPASE-LIKE PROTEIN"/>
    <property type="match status" value="1"/>
</dbReference>
<dbReference type="InterPro" id="IPR027417">
    <property type="entry name" value="P-loop_NTPase"/>
</dbReference>
<protein>
    <submittedName>
        <fullName evidence="2">ATP-binding protein</fullName>
    </submittedName>
</protein>
<name>A0ABS0HM47_9HYPH</name>
<gene>
    <name evidence="2" type="ORF">I2H36_00170</name>
</gene>
<keyword evidence="2" id="KW-0547">Nucleotide-binding</keyword>
<dbReference type="Pfam" id="PF13304">
    <property type="entry name" value="AAA_21"/>
    <property type="match status" value="1"/>
</dbReference>
<dbReference type="SUPFAM" id="SSF52540">
    <property type="entry name" value="P-loop containing nucleoside triphosphate hydrolases"/>
    <property type="match status" value="1"/>
</dbReference>
<dbReference type="Gene3D" id="3.40.50.300">
    <property type="entry name" value="P-loop containing nucleotide triphosphate hydrolases"/>
    <property type="match status" value="1"/>
</dbReference>